<dbReference type="AlphaFoldDB" id="A0AA38R0U1"/>
<proteinExistence type="predicted"/>
<reference evidence="1" key="1">
    <citation type="submission" date="2022-07" db="EMBL/GenBank/DDBJ databases">
        <title>Fungi with potential for degradation of polypropylene.</title>
        <authorList>
            <person name="Gostincar C."/>
        </authorList>
    </citation>
    <scope>NUCLEOTIDE SEQUENCE</scope>
    <source>
        <strain evidence="1">EXF-13308</strain>
    </source>
</reference>
<organism evidence="1 2">
    <name type="scientific">Pleurostoma richardsiae</name>
    <dbReference type="NCBI Taxonomy" id="41990"/>
    <lineage>
        <taxon>Eukaryota</taxon>
        <taxon>Fungi</taxon>
        <taxon>Dikarya</taxon>
        <taxon>Ascomycota</taxon>
        <taxon>Pezizomycotina</taxon>
        <taxon>Sordariomycetes</taxon>
        <taxon>Sordariomycetidae</taxon>
        <taxon>Calosphaeriales</taxon>
        <taxon>Pleurostomataceae</taxon>
        <taxon>Pleurostoma</taxon>
    </lineage>
</organism>
<keyword evidence="2" id="KW-1185">Reference proteome</keyword>
<evidence type="ECO:0000313" key="1">
    <source>
        <dbReference type="EMBL" id="KAJ9130920.1"/>
    </source>
</evidence>
<evidence type="ECO:0000313" key="2">
    <source>
        <dbReference type="Proteomes" id="UP001174694"/>
    </source>
</evidence>
<comment type="caution">
    <text evidence="1">The sequence shown here is derived from an EMBL/GenBank/DDBJ whole genome shotgun (WGS) entry which is preliminary data.</text>
</comment>
<sequence length="506" mass="58280">MHDQNDAYDRGESEEKAENLADTLESILSDCEIGAIRTLDWSLGTCVPQSLLGPTGYFPLRQRNIENIRLITDGGCYWNQEHEHRLALSAFPHLKSLSWKGLSSQDDIGTLADVLTQRSHQLEELEIDLTYHRDLLREHDYHSSGDEDSDDDFEFPVQILRLPERGSDTFPVLKKLALSSVWLAPAKKGTIKNRVPKSIEGAFDFSTLVSLQLRYCRGWEHLIESLTSSSQPMRLKSLEIQSSFKDEDPWKEYDVILPPFLRKFQGLEELFLYTASRDDSMELWHALCHHRATLERFIHHHRAINLNEESDRFEEEIDEPTLSFIDPEDVDKILDDSGNPLGHLDLRSLGLCCIPQFMRSFVAPFASKTSLQVLHMRQSGPALRYYSSWAKPADTDDTVDWAGMDLPDGKFPRLGRSFIEFAQWAFGSTGIQSLRLLAYGDFSYNERFAYSTLLLCRRDPPRGQEGDARFLRFREVKEGEDRELWELYERELCFLAACPTDALFRV</sequence>
<dbReference type="Proteomes" id="UP001174694">
    <property type="component" value="Unassembled WGS sequence"/>
</dbReference>
<name>A0AA38R0U1_9PEZI</name>
<accession>A0AA38R0U1</accession>
<dbReference type="EMBL" id="JANBVO010000076">
    <property type="protein sequence ID" value="KAJ9130920.1"/>
    <property type="molecule type" value="Genomic_DNA"/>
</dbReference>
<gene>
    <name evidence="1" type="ORF">NKR23_g11970</name>
</gene>
<protein>
    <submittedName>
        <fullName evidence="1">Uncharacterized protein</fullName>
    </submittedName>
</protein>